<keyword evidence="1" id="KW-0812">Transmembrane</keyword>
<organism evidence="2">
    <name type="scientific">mine drainage metagenome</name>
    <dbReference type="NCBI Taxonomy" id="410659"/>
    <lineage>
        <taxon>unclassified sequences</taxon>
        <taxon>metagenomes</taxon>
        <taxon>ecological metagenomes</taxon>
    </lineage>
</organism>
<sequence length="50" mass="5869">MDSVERLTDVYGVALFGIWTVLLAVAWGYILYDRRRSRNATHRPLRAHHD</sequence>
<keyword evidence="1" id="KW-0472">Membrane</keyword>
<evidence type="ECO:0000313" key="2">
    <source>
        <dbReference type="EMBL" id="OIQ86936.1"/>
    </source>
</evidence>
<dbReference type="EMBL" id="MLJW01000450">
    <property type="protein sequence ID" value="OIQ86936.1"/>
    <property type="molecule type" value="Genomic_DNA"/>
</dbReference>
<proteinExistence type="predicted"/>
<accession>A0A1J5QU07</accession>
<protein>
    <recommendedName>
        <fullName evidence="3">CcmD family protein</fullName>
    </recommendedName>
</protein>
<evidence type="ECO:0000256" key="1">
    <source>
        <dbReference type="SAM" id="Phobius"/>
    </source>
</evidence>
<dbReference type="AlphaFoldDB" id="A0A1J5QU07"/>
<name>A0A1J5QU07_9ZZZZ</name>
<evidence type="ECO:0008006" key="3">
    <source>
        <dbReference type="Google" id="ProtNLM"/>
    </source>
</evidence>
<feature type="transmembrane region" description="Helical" evidence="1">
    <location>
        <begin position="12"/>
        <end position="32"/>
    </location>
</feature>
<keyword evidence="1" id="KW-1133">Transmembrane helix</keyword>
<gene>
    <name evidence="2" type="ORF">GALL_311950</name>
</gene>
<reference evidence="2" key="1">
    <citation type="submission" date="2016-10" db="EMBL/GenBank/DDBJ databases">
        <title>Sequence of Gallionella enrichment culture.</title>
        <authorList>
            <person name="Poehlein A."/>
            <person name="Muehling M."/>
            <person name="Daniel R."/>
        </authorList>
    </citation>
    <scope>NUCLEOTIDE SEQUENCE</scope>
</reference>
<comment type="caution">
    <text evidence="2">The sequence shown here is derived from an EMBL/GenBank/DDBJ whole genome shotgun (WGS) entry which is preliminary data.</text>
</comment>